<sequence length="149" mass="17019">MALMRIKRELKELQEDPPFNCSADPEGQNYFHWKGAIKGPTDTPYEGGVFNLSINFPEKYPFKPPKVRFTNKVYHPNIGEDEEICLDVLEVTQWTPTLSISKVLLAIFSLLADPDPRNPLVPEIGEIYKSNITKFNSTAAEWTKKYATK</sequence>
<protein>
    <recommendedName>
        <fullName evidence="3">E2 ubiquitin-conjugating enzyme</fullName>
        <ecNumber evidence="3">2.3.2.23</ecNumber>
    </recommendedName>
</protein>
<keyword evidence="9" id="KW-1185">Reference proteome</keyword>
<name>A0A8B8CX70_CRAVI</name>
<dbReference type="AlphaFoldDB" id="A0A8B8CX70"/>
<dbReference type="GO" id="GO:0061631">
    <property type="term" value="F:ubiquitin conjugating enzyme activity"/>
    <property type="evidence" value="ECO:0007669"/>
    <property type="project" value="UniProtKB-EC"/>
</dbReference>
<evidence type="ECO:0000313" key="9">
    <source>
        <dbReference type="Proteomes" id="UP000694844"/>
    </source>
</evidence>
<evidence type="ECO:0000256" key="1">
    <source>
        <dbReference type="ARBA" id="ARBA00000485"/>
    </source>
</evidence>
<keyword evidence="5" id="KW-0547">Nucleotide-binding</keyword>
<dbReference type="InterPro" id="IPR016135">
    <property type="entry name" value="UBQ-conjugating_enzyme/RWD"/>
</dbReference>
<evidence type="ECO:0000256" key="5">
    <source>
        <dbReference type="ARBA" id="ARBA00022741"/>
    </source>
</evidence>
<keyword evidence="7" id="KW-0067">ATP-binding</keyword>
<dbReference type="KEGG" id="cvn:111121898"/>
<evidence type="ECO:0000313" key="10">
    <source>
        <dbReference type="RefSeq" id="XP_022319086.1"/>
    </source>
</evidence>
<accession>A0A8B8CX70</accession>
<keyword evidence="6" id="KW-0833">Ubl conjugation pathway</keyword>
<dbReference type="OrthoDB" id="7851174at2759"/>
<dbReference type="PROSITE" id="PS50127">
    <property type="entry name" value="UBC_2"/>
    <property type="match status" value="1"/>
</dbReference>
<dbReference type="Gene3D" id="3.10.110.10">
    <property type="entry name" value="Ubiquitin Conjugating Enzyme"/>
    <property type="match status" value="1"/>
</dbReference>
<dbReference type="GeneID" id="111121898"/>
<evidence type="ECO:0000256" key="2">
    <source>
        <dbReference type="ARBA" id="ARBA00004906"/>
    </source>
</evidence>
<dbReference type="InterPro" id="IPR000608">
    <property type="entry name" value="UBC"/>
</dbReference>
<dbReference type="Proteomes" id="UP000694844">
    <property type="component" value="Chromosome 2"/>
</dbReference>
<dbReference type="PANTHER" id="PTHR24068">
    <property type="entry name" value="UBIQUITIN-CONJUGATING ENZYME E2"/>
    <property type="match status" value="1"/>
</dbReference>
<keyword evidence="4" id="KW-0808">Transferase</keyword>
<dbReference type="RefSeq" id="XP_022319086.1">
    <property type="nucleotide sequence ID" value="XM_022463378.1"/>
</dbReference>
<dbReference type="EC" id="2.3.2.23" evidence="3"/>
<dbReference type="SUPFAM" id="SSF54495">
    <property type="entry name" value="UBC-like"/>
    <property type="match status" value="1"/>
</dbReference>
<dbReference type="SMART" id="SM00212">
    <property type="entry name" value="UBCc"/>
    <property type="match status" value="1"/>
</dbReference>
<organism evidence="9 10">
    <name type="scientific">Crassostrea virginica</name>
    <name type="common">Eastern oyster</name>
    <dbReference type="NCBI Taxonomy" id="6565"/>
    <lineage>
        <taxon>Eukaryota</taxon>
        <taxon>Metazoa</taxon>
        <taxon>Spiralia</taxon>
        <taxon>Lophotrochozoa</taxon>
        <taxon>Mollusca</taxon>
        <taxon>Bivalvia</taxon>
        <taxon>Autobranchia</taxon>
        <taxon>Pteriomorphia</taxon>
        <taxon>Ostreida</taxon>
        <taxon>Ostreoidea</taxon>
        <taxon>Ostreidae</taxon>
        <taxon>Crassostrea</taxon>
    </lineage>
</organism>
<dbReference type="GO" id="GO:0005524">
    <property type="term" value="F:ATP binding"/>
    <property type="evidence" value="ECO:0007669"/>
    <property type="project" value="UniProtKB-KW"/>
</dbReference>
<evidence type="ECO:0000256" key="7">
    <source>
        <dbReference type="ARBA" id="ARBA00022840"/>
    </source>
</evidence>
<evidence type="ECO:0000256" key="4">
    <source>
        <dbReference type="ARBA" id="ARBA00022679"/>
    </source>
</evidence>
<proteinExistence type="predicted"/>
<gene>
    <name evidence="10" type="primary">LOC111121898</name>
</gene>
<dbReference type="FunFam" id="3.10.110.10:FF:000101">
    <property type="entry name" value="Ubiquitin-conjugating enzyme E2 D2"/>
    <property type="match status" value="1"/>
</dbReference>
<comment type="catalytic activity">
    <reaction evidence="1">
        <text>S-ubiquitinyl-[E1 ubiquitin-activating enzyme]-L-cysteine + [E2 ubiquitin-conjugating enzyme]-L-cysteine = [E1 ubiquitin-activating enzyme]-L-cysteine + S-ubiquitinyl-[E2 ubiquitin-conjugating enzyme]-L-cysteine.</text>
        <dbReference type="EC" id="2.3.2.23"/>
    </reaction>
</comment>
<comment type="pathway">
    <text evidence="2">Protein modification; protein ubiquitination.</text>
</comment>
<dbReference type="Pfam" id="PF00179">
    <property type="entry name" value="UQ_con"/>
    <property type="match status" value="1"/>
</dbReference>
<evidence type="ECO:0000256" key="3">
    <source>
        <dbReference type="ARBA" id="ARBA00012486"/>
    </source>
</evidence>
<reference evidence="10" key="1">
    <citation type="submission" date="2025-08" db="UniProtKB">
        <authorList>
            <consortium name="RefSeq"/>
        </authorList>
    </citation>
    <scope>IDENTIFICATION</scope>
    <source>
        <tissue evidence="10">Whole sample</tissue>
    </source>
</reference>
<feature type="domain" description="UBC core" evidence="8">
    <location>
        <begin position="1"/>
        <end position="148"/>
    </location>
</feature>
<evidence type="ECO:0000259" key="8">
    <source>
        <dbReference type="PROSITE" id="PS50127"/>
    </source>
</evidence>
<evidence type="ECO:0000256" key="6">
    <source>
        <dbReference type="ARBA" id="ARBA00022786"/>
    </source>
</evidence>